<evidence type="ECO:0000256" key="5">
    <source>
        <dbReference type="SAM" id="SignalP"/>
    </source>
</evidence>
<dbReference type="SUPFAM" id="SSF56112">
    <property type="entry name" value="Protein kinase-like (PK-like)"/>
    <property type="match status" value="1"/>
</dbReference>
<feature type="domain" description="Protein kinase" evidence="6">
    <location>
        <begin position="323"/>
        <end position="440"/>
    </location>
</feature>
<feature type="signal peptide" evidence="5">
    <location>
        <begin position="1"/>
        <end position="21"/>
    </location>
</feature>
<accession>A0A6G1BN16</accession>
<keyword evidence="8" id="KW-1185">Reference proteome</keyword>
<dbReference type="InterPro" id="IPR001245">
    <property type="entry name" value="Ser-Thr/Tyr_kinase_cat_dom"/>
</dbReference>
<feature type="region of interest" description="Disordered" evidence="3">
    <location>
        <begin position="105"/>
        <end position="125"/>
    </location>
</feature>
<evidence type="ECO:0000256" key="1">
    <source>
        <dbReference type="ARBA" id="ARBA00022741"/>
    </source>
</evidence>
<dbReference type="GO" id="GO:0005524">
    <property type="term" value="F:ATP binding"/>
    <property type="evidence" value="ECO:0007669"/>
    <property type="project" value="UniProtKB-KW"/>
</dbReference>
<keyword evidence="4" id="KW-0812">Transmembrane</keyword>
<keyword evidence="4" id="KW-0472">Membrane</keyword>
<protein>
    <recommendedName>
        <fullName evidence="6">Protein kinase domain-containing protein</fullName>
    </recommendedName>
</protein>
<proteinExistence type="predicted"/>
<organism evidence="7 8">
    <name type="scientific">Oryza meyeriana var. granulata</name>
    <dbReference type="NCBI Taxonomy" id="110450"/>
    <lineage>
        <taxon>Eukaryota</taxon>
        <taxon>Viridiplantae</taxon>
        <taxon>Streptophyta</taxon>
        <taxon>Embryophyta</taxon>
        <taxon>Tracheophyta</taxon>
        <taxon>Spermatophyta</taxon>
        <taxon>Magnoliopsida</taxon>
        <taxon>Liliopsida</taxon>
        <taxon>Poales</taxon>
        <taxon>Poaceae</taxon>
        <taxon>BOP clade</taxon>
        <taxon>Oryzoideae</taxon>
        <taxon>Oryzeae</taxon>
        <taxon>Oryzinae</taxon>
        <taxon>Oryza</taxon>
        <taxon>Oryza meyeriana</taxon>
    </lineage>
</organism>
<dbReference type="Gene3D" id="3.30.430.20">
    <property type="entry name" value="Gnk2 domain, C-X8-C-X2-C motif"/>
    <property type="match status" value="1"/>
</dbReference>
<sequence>MAPRLLLLLAVVGSLVVAVVAGGDGGHGGSKILRPLKLSCSTDSNYTEGGQYHKNLDQLLSAIPMAAAGDHGFYNGTFGMAPDEGAHGDHAAVPGSPVMRALSTRRASSSSPTCPSSPSPATSHPASFYVQARRTRYGEYSPFGPPFVVDAAAMGSCHPSCSAGGRDLPASECTRCLSAARLPRIFPNNSAGAIKGYSCFVMYCVITRDPPLVQLLSKWDEQLPQQVDRALSSFGRPERRHRLPAVAAGGVAFVLCLSLSVWYLLHLRRRTAEAKAAIAESELEQPLKEAIHFRGRTVEDELEQGTGPRRFSYGELATATANFSGDNKFGEGGFRSVYRGVLTTMDDLPVAVKVSKSSRQGWKEFVSEVSIISRLRHRNLVQLIGWCHDQDGGDELLLVYELMPNGSLDGHIYSVDNVMPWPVRYEVVLGVGAALLYLHA</sequence>
<evidence type="ECO:0000259" key="6">
    <source>
        <dbReference type="PROSITE" id="PS50011"/>
    </source>
</evidence>
<dbReference type="EMBL" id="SPHZ02000012">
    <property type="protein sequence ID" value="KAF0889369.1"/>
    <property type="molecule type" value="Genomic_DNA"/>
</dbReference>
<dbReference type="InterPro" id="IPR050528">
    <property type="entry name" value="L-type_Lectin-RKs"/>
</dbReference>
<dbReference type="GO" id="GO:0051707">
    <property type="term" value="P:response to other organism"/>
    <property type="evidence" value="ECO:0007669"/>
    <property type="project" value="UniProtKB-ARBA"/>
</dbReference>
<gene>
    <name evidence="7" type="ORF">E2562_023669</name>
</gene>
<comment type="caution">
    <text evidence="7">The sequence shown here is derived from an EMBL/GenBank/DDBJ whole genome shotgun (WGS) entry which is preliminary data.</text>
</comment>
<reference evidence="7 8" key="1">
    <citation type="submission" date="2019-11" db="EMBL/GenBank/DDBJ databases">
        <title>Whole genome sequence of Oryza granulata.</title>
        <authorList>
            <person name="Li W."/>
        </authorList>
    </citation>
    <scope>NUCLEOTIDE SEQUENCE [LARGE SCALE GENOMIC DNA]</scope>
    <source>
        <strain evidence="8">cv. Menghai</strain>
        <tissue evidence="7">Leaf</tissue>
    </source>
</reference>
<evidence type="ECO:0000256" key="2">
    <source>
        <dbReference type="ARBA" id="ARBA00022840"/>
    </source>
</evidence>
<dbReference type="InterPro" id="IPR038408">
    <property type="entry name" value="GNK2_sf"/>
</dbReference>
<keyword evidence="2" id="KW-0067">ATP-binding</keyword>
<keyword evidence="5" id="KW-0732">Signal</keyword>
<dbReference type="Pfam" id="PF07714">
    <property type="entry name" value="PK_Tyr_Ser-Thr"/>
    <property type="match status" value="1"/>
</dbReference>
<dbReference type="InterPro" id="IPR011009">
    <property type="entry name" value="Kinase-like_dom_sf"/>
</dbReference>
<dbReference type="AlphaFoldDB" id="A0A6G1BN16"/>
<dbReference type="Gene3D" id="1.10.510.10">
    <property type="entry name" value="Transferase(Phosphotransferase) domain 1"/>
    <property type="match status" value="1"/>
</dbReference>
<name>A0A6G1BN16_9ORYZ</name>
<dbReference type="GO" id="GO:0004672">
    <property type="term" value="F:protein kinase activity"/>
    <property type="evidence" value="ECO:0007669"/>
    <property type="project" value="InterPro"/>
</dbReference>
<feature type="transmembrane region" description="Helical" evidence="4">
    <location>
        <begin position="243"/>
        <end position="265"/>
    </location>
</feature>
<dbReference type="CDD" id="cd23509">
    <property type="entry name" value="Gnk2-like"/>
    <property type="match status" value="1"/>
</dbReference>
<dbReference type="Proteomes" id="UP000479710">
    <property type="component" value="Unassembled WGS sequence"/>
</dbReference>
<evidence type="ECO:0000256" key="3">
    <source>
        <dbReference type="SAM" id="MobiDB-lite"/>
    </source>
</evidence>
<feature type="chain" id="PRO_5026331558" description="Protein kinase domain-containing protein" evidence="5">
    <location>
        <begin position="22"/>
        <end position="440"/>
    </location>
</feature>
<evidence type="ECO:0000313" key="8">
    <source>
        <dbReference type="Proteomes" id="UP000479710"/>
    </source>
</evidence>
<dbReference type="PROSITE" id="PS50011">
    <property type="entry name" value="PROTEIN_KINASE_DOM"/>
    <property type="match status" value="1"/>
</dbReference>
<evidence type="ECO:0000256" key="4">
    <source>
        <dbReference type="SAM" id="Phobius"/>
    </source>
</evidence>
<dbReference type="InterPro" id="IPR000719">
    <property type="entry name" value="Prot_kinase_dom"/>
</dbReference>
<keyword evidence="4" id="KW-1133">Transmembrane helix</keyword>
<dbReference type="PANTHER" id="PTHR27007">
    <property type="match status" value="1"/>
</dbReference>
<keyword evidence="1" id="KW-0547">Nucleotide-binding</keyword>
<evidence type="ECO:0000313" key="7">
    <source>
        <dbReference type="EMBL" id="KAF0889369.1"/>
    </source>
</evidence>
<dbReference type="OrthoDB" id="4062651at2759"/>
<dbReference type="FunFam" id="3.30.200.20:FF:000162">
    <property type="entry name" value="Adenine nucleotide alpha hydrolase-like domain kinase"/>
    <property type="match status" value="1"/>
</dbReference>